<dbReference type="InterPro" id="IPR036038">
    <property type="entry name" value="Aminotransferase-like"/>
</dbReference>
<feature type="compositionally biased region" description="Low complexity" evidence="9">
    <location>
        <begin position="21"/>
        <end position="32"/>
    </location>
</feature>
<evidence type="ECO:0000256" key="1">
    <source>
        <dbReference type="ARBA" id="ARBA00001933"/>
    </source>
</evidence>
<comment type="caution">
    <text evidence="10">The sequence shown here is derived from an EMBL/GenBank/DDBJ whole genome shotgun (WGS) entry which is preliminary data.</text>
</comment>
<evidence type="ECO:0000256" key="6">
    <source>
        <dbReference type="RuleBase" id="RU004106"/>
    </source>
</evidence>
<accession>A0ABR1KVK1</accession>
<evidence type="ECO:0000256" key="5">
    <source>
        <dbReference type="ARBA" id="ARBA00022898"/>
    </source>
</evidence>
<dbReference type="InterPro" id="IPR001544">
    <property type="entry name" value="Aminotrans_IV"/>
</dbReference>
<comment type="catalytic activity">
    <reaction evidence="8">
        <text>L-isoleucine + 2-oxoglutarate = (S)-3-methyl-2-oxopentanoate + L-glutamate</text>
        <dbReference type="Rhea" id="RHEA:24801"/>
        <dbReference type="ChEBI" id="CHEBI:16810"/>
        <dbReference type="ChEBI" id="CHEBI:29985"/>
        <dbReference type="ChEBI" id="CHEBI:35146"/>
        <dbReference type="ChEBI" id="CHEBI:58045"/>
        <dbReference type="EC" id="2.6.1.42"/>
    </reaction>
</comment>
<dbReference type="Proteomes" id="UP001363622">
    <property type="component" value="Unassembled WGS sequence"/>
</dbReference>
<dbReference type="Gene3D" id="3.30.470.10">
    <property type="match status" value="1"/>
</dbReference>
<comment type="catalytic activity">
    <reaction evidence="8">
        <text>L-leucine + 2-oxoglutarate = 4-methyl-2-oxopentanoate + L-glutamate</text>
        <dbReference type="Rhea" id="RHEA:18321"/>
        <dbReference type="ChEBI" id="CHEBI:16810"/>
        <dbReference type="ChEBI" id="CHEBI:17865"/>
        <dbReference type="ChEBI" id="CHEBI:29985"/>
        <dbReference type="ChEBI" id="CHEBI:57427"/>
        <dbReference type="EC" id="2.6.1.42"/>
    </reaction>
</comment>
<dbReference type="InterPro" id="IPR043132">
    <property type="entry name" value="BCAT-like_C"/>
</dbReference>
<name>A0ABR1KVK1_9PEZI</name>
<sequence>MSPPQALSTASSLTDAGIAHAANNSNTASNTTMKNGSSTNGNGASPLAGLDASKIVTTLTSSPRPVPEPNSPEVFAQKTCTDHMITCSWDAERGWHTPELKPYGPFTLMPTASCLHYATECFEGMKLYRGWDGRLRLFRPDRNTARLLTSAQRIALPTFEPSEVEKLVAKLCAVDGPKWLPKDREGQFLYIRPTMIADDEALGVNMPKKALLFIILCFFPNLDVSIPGAVEIKKPGLKLLASRNDMIRAWPGGFGFAKLGANYGPSLIAQGEARSMGYDQVLWLLGQESSVTEAGASNFFVVWRTKEGKLQLVTAPLEEKVILDGVTRRSVLELARTRLPNGWTGAGVPEDEKLEPVEVVERKFTMADIQEAVNEGKLIEAFAAGTAFFIAPVSLIHFRGRDIDIPLAAGDAGKYAKTIKTWLKNIMYGKESHEWGVVIEEENIAPQ</sequence>
<comment type="cofactor">
    <cofactor evidence="1 7">
        <name>pyridoxal 5'-phosphate</name>
        <dbReference type="ChEBI" id="CHEBI:597326"/>
    </cofactor>
</comment>
<keyword evidence="11" id="KW-1185">Reference proteome</keyword>
<evidence type="ECO:0000313" key="11">
    <source>
        <dbReference type="Proteomes" id="UP001363622"/>
    </source>
</evidence>
<dbReference type="InterPro" id="IPR018300">
    <property type="entry name" value="Aminotrans_IV_CS"/>
</dbReference>
<evidence type="ECO:0000256" key="7">
    <source>
        <dbReference type="RuleBase" id="RU004516"/>
    </source>
</evidence>
<dbReference type="PIRSF" id="PIRSF006468">
    <property type="entry name" value="BCAT1"/>
    <property type="match status" value="1"/>
</dbReference>
<reference evidence="10 11" key="1">
    <citation type="submission" date="2024-04" db="EMBL/GenBank/DDBJ databases">
        <title>Phyllosticta paracitricarpa is synonymous to the EU quarantine fungus P. citricarpa based on phylogenomic analyses.</title>
        <authorList>
            <consortium name="Lawrence Berkeley National Laboratory"/>
            <person name="Van Ingen-Buijs V.A."/>
            <person name="Van Westerhoven A.C."/>
            <person name="Haridas S."/>
            <person name="Skiadas P."/>
            <person name="Martin F."/>
            <person name="Groenewald J.Z."/>
            <person name="Crous P.W."/>
            <person name="Seidl M.F."/>
        </authorList>
    </citation>
    <scope>NUCLEOTIDE SEQUENCE [LARGE SCALE GENOMIC DNA]</scope>
    <source>
        <strain evidence="10 11">CBS 123371</strain>
    </source>
</reference>
<evidence type="ECO:0000256" key="9">
    <source>
        <dbReference type="SAM" id="MobiDB-lite"/>
    </source>
</evidence>
<evidence type="ECO:0000256" key="2">
    <source>
        <dbReference type="ARBA" id="ARBA00009320"/>
    </source>
</evidence>
<dbReference type="PANTHER" id="PTHR11825">
    <property type="entry name" value="SUBGROUP IIII AMINOTRANSFERASE"/>
    <property type="match status" value="1"/>
</dbReference>
<dbReference type="PANTHER" id="PTHR11825:SF69">
    <property type="entry name" value="BRANCHED-CHAIN-AMINO-ACID AMINOTRANSFERASE"/>
    <property type="match status" value="1"/>
</dbReference>
<dbReference type="Pfam" id="PF01063">
    <property type="entry name" value="Aminotran_4"/>
    <property type="match status" value="1"/>
</dbReference>
<keyword evidence="8" id="KW-0028">Amino-acid biosynthesis</keyword>
<evidence type="ECO:0000313" key="10">
    <source>
        <dbReference type="EMBL" id="KAK7522210.1"/>
    </source>
</evidence>
<proteinExistence type="inferred from homology"/>
<evidence type="ECO:0000256" key="3">
    <source>
        <dbReference type="ARBA" id="ARBA00022576"/>
    </source>
</evidence>
<evidence type="ECO:0000256" key="8">
    <source>
        <dbReference type="RuleBase" id="RU004517"/>
    </source>
</evidence>
<organism evidence="10 11">
    <name type="scientific">Phyllosticta citriasiana</name>
    <dbReference type="NCBI Taxonomy" id="595635"/>
    <lineage>
        <taxon>Eukaryota</taxon>
        <taxon>Fungi</taxon>
        <taxon>Dikarya</taxon>
        <taxon>Ascomycota</taxon>
        <taxon>Pezizomycotina</taxon>
        <taxon>Dothideomycetes</taxon>
        <taxon>Dothideomycetes incertae sedis</taxon>
        <taxon>Botryosphaeriales</taxon>
        <taxon>Phyllostictaceae</taxon>
        <taxon>Phyllosticta</taxon>
    </lineage>
</organism>
<dbReference type="SUPFAM" id="SSF56752">
    <property type="entry name" value="D-aminoacid aminotransferase-like PLP-dependent enzymes"/>
    <property type="match status" value="1"/>
</dbReference>
<keyword evidence="8" id="KW-0100">Branched-chain amino acid biosynthesis</keyword>
<dbReference type="Gene3D" id="3.20.10.10">
    <property type="entry name" value="D-amino Acid Aminotransferase, subunit A, domain 2"/>
    <property type="match status" value="1"/>
</dbReference>
<comment type="catalytic activity">
    <reaction evidence="8">
        <text>L-valine + 2-oxoglutarate = 3-methyl-2-oxobutanoate + L-glutamate</text>
        <dbReference type="Rhea" id="RHEA:24813"/>
        <dbReference type="ChEBI" id="CHEBI:11851"/>
        <dbReference type="ChEBI" id="CHEBI:16810"/>
        <dbReference type="ChEBI" id="CHEBI:29985"/>
        <dbReference type="ChEBI" id="CHEBI:57762"/>
        <dbReference type="EC" id="2.6.1.42"/>
    </reaction>
</comment>
<feature type="region of interest" description="Disordered" evidence="9">
    <location>
        <begin position="21"/>
        <end position="48"/>
    </location>
</feature>
<dbReference type="InterPro" id="IPR005786">
    <property type="entry name" value="B_amino_transII"/>
</dbReference>
<keyword evidence="3 8" id="KW-0032">Aminotransferase</keyword>
<dbReference type="PROSITE" id="PS00770">
    <property type="entry name" value="AA_TRANSFER_CLASS_4"/>
    <property type="match status" value="1"/>
</dbReference>
<feature type="compositionally biased region" description="Polar residues" evidence="9">
    <location>
        <begin position="33"/>
        <end position="43"/>
    </location>
</feature>
<dbReference type="EMBL" id="JBBPHU010000002">
    <property type="protein sequence ID" value="KAK7522210.1"/>
    <property type="molecule type" value="Genomic_DNA"/>
</dbReference>
<keyword evidence="4 8" id="KW-0808">Transferase</keyword>
<keyword evidence="5 7" id="KW-0663">Pyridoxal phosphate</keyword>
<dbReference type="InterPro" id="IPR043131">
    <property type="entry name" value="BCAT-like_N"/>
</dbReference>
<dbReference type="EC" id="2.6.1.42" evidence="8"/>
<comment type="similarity">
    <text evidence="2 6">Belongs to the class-IV pyridoxal-phosphate-dependent aminotransferase family.</text>
</comment>
<evidence type="ECO:0000256" key="4">
    <source>
        <dbReference type="ARBA" id="ARBA00022679"/>
    </source>
</evidence>
<protein>
    <recommendedName>
        <fullName evidence="8">Branched-chain-amino-acid aminotransferase</fullName>
        <ecNumber evidence="8">2.6.1.42</ecNumber>
    </recommendedName>
</protein>
<gene>
    <name evidence="10" type="ORF">IWZ03DRAFT_412363</name>
</gene>